<dbReference type="InterPro" id="IPR024524">
    <property type="entry name" value="DUF3800"/>
</dbReference>
<keyword evidence="2" id="KW-1185">Reference proteome</keyword>
<evidence type="ECO:0000313" key="1">
    <source>
        <dbReference type="EMBL" id="TQM34254.1"/>
    </source>
</evidence>
<name>A0A543FKP8_9MICO</name>
<reference evidence="1 2" key="1">
    <citation type="submission" date="2019-06" db="EMBL/GenBank/DDBJ databases">
        <title>Sequencing the genomes of 1000 actinobacteria strains.</title>
        <authorList>
            <person name="Klenk H.-P."/>
        </authorList>
    </citation>
    <scope>NUCLEOTIDE SEQUENCE [LARGE SCALE GENOMIC DNA]</scope>
    <source>
        <strain evidence="1 2">DSM 105492</strain>
    </source>
</reference>
<dbReference type="Proteomes" id="UP000320235">
    <property type="component" value="Unassembled WGS sequence"/>
</dbReference>
<gene>
    <name evidence="1" type="ORF">FB391_0541</name>
</gene>
<evidence type="ECO:0000313" key="2">
    <source>
        <dbReference type="Proteomes" id="UP000320235"/>
    </source>
</evidence>
<organism evidence="1 2">
    <name type="scientific">Microbacterium kyungheense</name>
    <dbReference type="NCBI Taxonomy" id="1263636"/>
    <lineage>
        <taxon>Bacteria</taxon>
        <taxon>Bacillati</taxon>
        <taxon>Actinomycetota</taxon>
        <taxon>Actinomycetes</taxon>
        <taxon>Micrococcales</taxon>
        <taxon>Microbacteriaceae</taxon>
        <taxon>Microbacterium</taxon>
    </lineage>
</organism>
<sequence>MAIAGLIVDANEVRSLTRDFVALKIRHFSPKMAGVSSLDFITAEVKGTQLLSLHRASSRNHRRQARRFLDELMTILEDHSVQVIGRVWIKQAGTPIDVRTRYGYAVQDFAKQFQLDLEQSDAEGIIVADSREHKLNVQVAHSVFTQKWRSGGDPYPRVGEVPLFAASDNHAGLQLADHVVTTLLFTIATAAYGLNFPNAVHTPEAYAQIRERYAPRLKPLVRWVKATDMIASRPSSLLLAT</sequence>
<dbReference type="AlphaFoldDB" id="A0A543FKP8"/>
<comment type="caution">
    <text evidence="1">The sequence shown here is derived from an EMBL/GenBank/DDBJ whole genome shotgun (WGS) entry which is preliminary data.</text>
</comment>
<protein>
    <submittedName>
        <fullName evidence="1">Uncharacterized protein DUF3800</fullName>
    </submittedName>
</protein>
<dbReference type="EMBL" id="VFPE01000001">
    <property type="protein sequence ID" value="TQM34254.1"/>
    <property type="molecule type" value="Genomic_DNA"/>
</dbReference>
<dbReference type="Pfam" id="PF12686">
    <property type="entry name" value="DUF3800"/>
    <property type="match status" value="1"/>
</dbReference>
<accession>A0A543FKP8</accession>
<proteinExistence type="predicted"/>